<dbReference type="InterPro" id="IPR058163">
    <property type="entry name" value="LysR-type_TF_proteobact-type"/>
</dbReference>
<accession>A0ABW2EY54</accession>
<dbReference type="InterPro" id="IPR005119">
    <property type="entry name" value="LysR_subst-bd"/>
</dbReference>
<name>A0ABW2EY54_9GAMM</name>
<gene>
    <name evidence="7" type="ORF">ACFQH5_05380</name>
</gene>
<dbReference type="SUPFAM" id="SSF46785">
    <property type="entry name" value="Winged helix' DNA-binding domain"/>
    <property type="match status" value="1"/>
</dbReference>
<dbReference type="Proteomes" id="UP001596411">
    <property type="component" value="Unassembled WGS sequence"/>
</dbReference>
<comment type="similarity">
    <text evidence="1">Belongs to the LysR transcriptional regulatory family.</text>
</comment>
<dbReference type="PANTHER" id="PTHR30537">
    <property type="entry name" value="HTH-TYPE TRANSCRIPTIONAL REGULATOR"/>
    <property type="match status" value="1"/>
</dbReference>
<keyword evidence="4" id="KW-0804">Transcription</keyword>
<dbReference type="Gene3D" id="3.40.190.10">
    <property type="entry name" value="Periplasmic binding protein-like II"/>
    <property type="match status" value="2"/>
</dbReference>
<dbReference type="InterPro" id="IPR036390">
    <property type="entry name" value="WH_DNA-bd_sf"/>
</dbReference>
<keyword evidence="8" id="KW-1185">Reference proteome</keyword>
<keyword evidence="2" id="KW-0805">Transcription regulation</keyword>
<dbReference type="SUPFAM" id="SSF53850">
    <property type="entry name" value="Periplasmic binding protein-like II"/>
    <property type="match status" value="1"/>
</dbReference>
<dbReference type="Gene3D" id="1.10.10.10">
    <property type="entry name" value="Winged helix-like DNA-binding domain superfamily/Winged helix DNA-binding domain"/>
    <property type="match status" value="1"/>
</dbReference>
<dbReference type="InterPro" id="IPR000847">
    <property type="entry name" value="LysR_HTH_N"/>
</dbReference>
<evidence type="ECO:0000313" key="7">
    <source>
        <dbReference type="EMBL" id="MFC7088974.1"/>
    </source>
</evidence>
<evidence type="ECO:0000256" key="4">
    <source>
        <dbReference type="ARBA" id="ARBA00023163"/>
    </source>
</evidence>
<keyword evidence="3" id="KW-0238">DNA-binding</keyword>
<dbReference type="RefSeq" id="WP_346062604.1">
    <property type="nucleotide sequence ID" value="NZ_BAAADR010000012.1"/>
</dbReference>
<protein>
    <submittedName>
        <fullName evidence="7">LysR family transcriptional regulator</fullName>
    </submittedName>
</protein>
<dbReference type="InterPro" id="IPR036388">
    <property type="entry name" value="WH-like_DNA-bd_sf"/>
</dbReference>
<evidence type="ECO:0000256" key="2">
    <source>
        <dbReference type="ARBA" id="ARBA00023015"/>
    </source>
</evidence>
<comment type="caution">
    <text evidence="7">The sequence shown here is derived from an EMBL/GenBank/DDBJ whole genome shotgun (WGS) entry which is preliminary data.</text>
</comment>
<evidence type="ECO:0000256" key="3">
    <source>
        <dbReference type="ARBA" id="ARBA00023125"/>
    </source>
</evidence>
<reference evidence="8" key="1">
    <citation type="journal article" date="2019" name="Int. J. Syst. Evol. Microbiol.">
        <title>The Global Catalogue of Microorganisms (GCM) 10K type strain sequencing project: providing services to taxonomists for standard genome sequencing and annotation.</title>
        <authorList>
            <consortium name="The Broad Institute Genomics Platform"/>
            <consortium name="The Broad Institute Genome Sequencing Center for Infectious Disease"/>
            <person name="Wu L."/>
            <person name="Ma J."/>
        </authorList>
    </citation>
    <scope>NUCLEOTIDE SEQUENCE [LARGE SCALE GENOMIC DNA]</scope>
    <source>
        <strain evidence="8">CGMCC 1.13666</strain>
    </source>
</reference>
<dbReference type="EMBL" id="JBHSZP010000013">
    <property type="protein sequence ID" value="MFC7088974.1"/>
    <property type="molecule type" value="Genomic_DNA"/>
</dbReference>
<evidence type="ECO:0000259" key="6">
    <source>
        <dbReference type="PROSITE" id="PS50931"/>
    </source>
</evidence>
<organism evidence="7 8">
    <name type="scientific">Halomonas salifodinae</name>
    <dbReference type="NCBI Taxonomy" id="438745"/>
    <lineage>
        <taxon>Bacteria</taxon>
        <taxon>Pseudomonadati</taxon>
        <taxon>Pseudomonadota</taxon>
        <taxon>Gammaproteobacteria</taxon>
        <taxon>Oceanospirillales</taxon>
        <taxon>Halomonadaceae</taxon>
        <taxon>Halomonas</taxon>
    </lineage>
</organism>
<evidence type="ECO:0000256" key="1">
    <source>
        <dbReference type="ARBA" id="ARBA00009437"/>
    </source>
</evidence>
<dbReference type="Pfam" id="PF03466">
    <property type="entry name" value="LysR_substrate"/>
    <property type="match status" value="1"/>
</dbReference>
<evidence type="ECO:0000256" key="5">
    <source>
        <dbReference type="SAM" id="MobiDB-lite"/>
    </source>
</evidence>
<feature type="domain" description="HTH lysR-type" evidence="6">
    <location>
        <begin position="6"/>
        <end position="63"/>
    </location>
</feature>
<dbReference type="Pfam" id="PF00126">
    <property type="entry name" value="HTH_1"/>
    <property type="match status" value="1"/>
</dbReference>
<dbReference type="PANTHER" id="PTHR30537:SF3">
    <property type="entry name" value="TRANSCRIPTIONAL REGULATORY PROTEIN"/>
    <property type="match status" value="1"/>
</dbReference>
<evidence type="ECO:0000313" key="8">
    <source>
        <dbReference type="Proteomes" id="UP001596411"/>
    </source>
</evidence>
<sequence length="305" mass="33611">MNEQLMPWDDLRVVLAIATAGSLAGAARRLDASHATLFRRLNAIEARLGVRLFERSRRGYTPTAAGTELAEVAERIAGEVQEVERRLAGRDLQLSGTLRVTTTDTLLMGLLSPIFADFRRAHPRIQLEVAVSNQRFDLARRDADVALRPSASPPQHLVGRRVALIEQAIYGRPGDDPAEAAWIGPDRHLDYDALATWLADAGLEERCHYRIDTLLGMLAAARDGLGCAVLPCYLADAEPALRRLGEPIPALATELWLLTHPDLRRVARIRAFMEFVAAALERRGLAPPRPTATTHRGQAPRHDLS</sequence>
<feature type="region of interest" description="Disordered" evidence="5">
    <location>
        <begin position="286"/>
        <end position="305"/>
    </location>
</feature>
<dbReference type="PROSITE" id="PS50931">
    <property type="entry name" value="HTH_LYSR"/>
    <property type="match status" value="1"/>
</dbReference>
<proteinExistence type="inferred from homology"/>